<evidence type="ECO:0000313" key="1">
    <source>
        <dbReference type="EMBL" id="ONK81464.1"/>
    </source>
</evidence>
<organism evidence="1 2">
    <name type="scientific">Asparagus officinalis</name>
    <name type="common">Garden asparagus</name>
    <dbReference type="NCBI Taxonomy" id="4686"/>
    <lineage>
        <taxon>Eukaryota</taxon>
        <taxon>Viridiplantae</taxon>
        <taxon>Streptophyta</taxon>
        <taxon>Embryophyta</taxon>
        <taxon>Tracheophyta</taxon>
        <taxon>Spermatophyta</taxon>
        <taxon>Magnoliopsida</taxon>
        <taxon>Liliopsida</taxon>
        <taxon>Asparagales</taxon>
        <taxon>Asparagaceae</taxon>
        <taxon>Asparagoideae</taxon>
        <taxon>Asparagus</taxon>
    </lineage>
</organism>
<reference evidence="2" key="1">
    <citation type="journal article" date="2017" name="Nat. Commun.">
        <title>The asparagus genome sheds light on the origin and evolution of a young Y chromosome.</title>
        <authorList>
            <person name="Harkess A."/>
            <person name="Zhou J."/>
            <person name="Xu C."/>
            <person name="Bowers J.E."/>
            <person name="Van der Hulst R."/>
            <person name="Ayyampalayam S."/>
            <person name="Mercati F."/>
            <person name="Riccardi P."/>
            <person name="McKain M.R."/>
            <person name="Kakrana A."/>
            <person name="Tang H."/>
            <person name="Ray J."/>
            <person name="Groenendijk J."/>
            <person name="Arikit S."/>
            <person name="Mathioni S.M."/>
            <person name="Nakano M."/>
            <person name="Shan H."/>
            <person name="Telgmann-Rauber A."/>
            <person name="Kanno A."/>
            <person name="Yue Z."/>
            <person name="Chen H."/>
            <person name="Li W."/>
            <person name="Chen Y."/>
            <person name="Xu X."/>
            <person name="Zhang Y."/>
            <person name="Luo S."/>
            <person name="Chen H."/>
            <person name="Gao J."/>
            <person name="Mao Z."/>
            <person name="Pires J.C."/>
            <person name="Luo M."/>
            <person name="Kudrna D."/>
            <person name="Wing R.A."/>
            <person name="Meyers B.C."/>
            <person name="Yi K."/>
            <person name="Kong H."/>
            <person name="Lavrijsen P."/>
            <person name="Sunseri F."/>
            <person name="Falavigna A."/>
            <person name="Ye Y."/>
            <person name="Leebens-Mack J.H."/>
            <person name="Chen G."/>
        </authorList>
    </citation>
    <scope>NUCLEOTIDE SEQUENCE [LARGE SCALE GENOMIC DNA]</scope>
    <source>
        <strain evidence="2">cv. DH0086</strain>
    </source>
</reference>
<gene>
    <name evidence="1" type="ORF">A4U43_C01F29410</name>
</gene>
<accession>A0A5P1FU05</accession>
<dbReference type="EMBL" id="CM007381">
    <property type="protein sequence ID" value="ONK81464.1"/>
    <property type="molecule type" value="Genomic_DNA"/>
</dbReference>
<evidence type="ECO:0000313" key="2">
    <source>
        <dbReference type="Proteomes" id="UP000243459"/>
    </source>
</evidence>
<keyword evidence="2" id="KW-1185">Reference proteome</keyword>
<dbReference type="Proteomes" id="UP000243459">
    <property type="component" value="Chromosome 1"/>
</dbReference>
<dbReference type="AlphaFoldDB" id="A0A5P1FU05"/>
<sequence length="142" mass="16597">MAMGKVLQDSVPGGNYFFHWGEEYRYYTQGDHRFALLVIEHQVSFLFLQCLVVPYFMYYNLTNRENSVKIGILKHESGFHQEGLFRTNIIGLRPGCVNEDALVNEVDVVPHTFENELVKIDAQYPDEDAMFPVWIRSTDTQW</sequence>
<name>A0A5P1FU05_ASPOF</name>
<dbReference type="Gramene" id="ONK81464">
    <property type="protein sequence ID" value="ONK81464"/>
    <property type="gene ID" value="A4U43_C01F29410"/>
</dbReference>
<protein>
    <submittedName>
        <fullName evidence="1">Uncharacterized protein</fullName>
    </submittedName>
</protein>
<proteinExistence type="predicted"/>